<keyword evidence="7 10" id="KW-0648">Protein biosynthesis</keyword>
<comment type="subcellular location">
    <subcellularLocation>
        <location evidence="1 10">Cytoplasm</location>
    </subcellularLocation>
</comment>
<comment type="caution">
    <text evidence="11">The sequence shown here is derived from an EMBL/GenBank/DDBJ whole genome shotgun (WGS) entry which is preliminary data.</text>
</comment>
<feature type="short sequence motif" description="'KMSKS' region" evidence="10">
    <location>
        <begin position="286"/>
        <end position="290"/>
    </location>
</feature>
<evidence type="ECO:0000256" key="1">
    <source>
        <dbReference type="ARBA" id="ARBA00004496"/>
    </source>
</evidence>
<keyword evidence="3 10" id="KW-0963">Cytoplasm</keyword>
<organism evidence="11 12">
    <name type="scientific">Candidatus Woesebacteria bacterium RIFCSPHIGHO2_12_FULL_41_24</name>
    <dbReference type="NCBI Taxonomy" id="1802510"/>
    <lineage>
        <taxon>Bacteria</taxon>
        <taxon>Candidatus Woeseibacteriota</taxon>
    </lineage>
</organism>
<sequence length="522" mass="60560">MYWADKIANEIIDSKQHLPYWVDDMKTPSGRVHIGSVRAVVTHDLIRRALFDLGKKVTFTYVLEDHDPMDGLPIYVDQEKYRQEMGKPLFMIPSPEPGYKSYGRRWGEEYIEIFNKIGVHPKIIWGSELYMSGKMNNAVQLCLDKASEIRKIYKKFYKKERPKDWYPFSPRCGKCNKISTTTVTAWDGEKVTYECKIDGLEWTKGCGNKGKASPFSSNNYFAGKLPWKVEWPCKWNVIGVTIEGAGKDHMSAGSSHDFAKLMCKNVLNYPVPYAFSHEFFLVGGRKMSSSKGFGSSALEVSEIIPPYLVRFMISRVKFSKQIDFDPFGMTIPNLFDEYDKCAGEYWDNKGTVNARIFEVSQVSSKQPKMHFLPRFRDIANYSQLPNIKLEKRFEEIKGSKLTDIEIKDLYDRLTYVFIWLSKYAPDEYKYQISIKSVDDLNLSEIQWRFLNDLGNIWQKVSEPENLQSEIFRLIKKIDINTKDAFKALYTVVLDKDHGPRAGWLLKKFPKKDIIGRLTSNQK</sequence>
<dbReference type="GO" id="GO:0006430">
    <property type="term" value="P:lysyl-tRNA aminoacylation"/>
    <property type="evidence" value="ECO:0007669"/>
    <property type="project" value="UniProtKB-UniRule"/>
</dbReference>
<keyword evidence="5 10" id="KW-0547">Nucleotide-binding</keyword>
<evidence type="ECO:0000256" key="6">
    <source>
        <dbReference type="ARBA" id="ARBA00022840"/>
    </source>
</evidence>
<dbReference type="GO" id="GO:0000049">
    <property type="term" value="F:tRNA binding"/>
    <property type="evidence" value="ECO:0007669"/>
    <property type="project" value="InterPro"/>
</dbReference>
<keyword evidence="6 10" id="KW-0067">ATP-binding</keyword>
<reference evidence="11 12" key="1">
    <citation type="journal article" date="2016" name="Nat. Commun.">
        <title>Thousands of microbial genomes shed light on interconnected biogeochemical processes in an aquifer system.</title>
        <authorList>
            <person name="Anantharaman K."/>
            <person name="Brown C.T."/>
            <person name="Hug L.A."/>
            <person name="Sharon I."/>
            <person name="Castelle C.J."/>
            <person name="Probst A.J."/>
            <person name="Thomas B.C."/>
            <person name="Singh A."/>
            <person name="Wilkins M.J."/>
            <person name="Karaoz U."/>
            <person name="Brodie E.L."/>
            <person name="Williams K.H."/>
            <person name="Hubbard S.S."/>
            <person name="Banfield J.F."/>
        </authorList>
    </citation>
    <scope>NUCLEOTIDE SEQUENCE [LARGE SCALE GENOMIC DNA]</scope>
</reference>
<dbReference type="GO" id="GO:0004824">
    <property type="term" value="F:lysine-tRNA ligase activity"/>
    <property type="evidence" value="ECO:0007669"/>
    <property type="project" value="UniProtKB-UniRule"/>
</dbReference>
<dbReference type="InterPro" id="IPR014729">
    <property type="entry name" value="Rossmann-like_a/b/a_fold"/>
</dbReference>
<feature type="short sequence motif" description="'HIGH' region" evidence="10">
    <location>
        <begin position="28"/>
        <end position="36"/>
    </location>
</feature>
<dbReference type="PANTHER" id="PTHR37940">
    <property type="entry name" value="LYSINE--TRNA LIGASE"/>
    <property type="match status" value="1"/>
</dbReference>
<dbReference type="GO" id="GO:0005524">
    <property type="term" value="F:ATP binding"/>
    <property type="evidence" value="ECO:0007669"/>
    <property type="project" value="UniProtKB-UniRule"/>
</dbReference>
<dbReference type="InterPro" id="IPR020751">
    <property type="entry name" value="aa-tRNA-synth_I_codon-bd_sub2"/>
</dbReference>
<dbReference type="Gene3D" id="1.10.10.770">
    <property type="match status" value="1"/>
</dbReference>
<dbReference type="SUPFAM" id="SSF52374">
    <property type="entry name" value="Nucleotidylyl transferase"/>
    <property type="match status" value="1"/>
</dbReference>
<evidence type="ECO:0000256" key="9">
    <source>
        <dbReference type="ARBA" id="ARBA00048573"/>
    </source>
</evidence>
<protein>
    <recommendedName>
        <fullName evidence="10">Lysine--tRNA ligase</fullName>
        <ecNumber evidence="10">6.1.1.6</ecNumber>
    </recommendedName>
    <alternativeName>
        <fullName evidence="10">Lysyl-tRNA synthetase</fullName>
        <shortName evidence="10">LysRS</shortName>
    </alternativeName>
</protein>
<dbReference type="Pfam" id="PF01921">
    <property type="entry name" value="tRNA-synt_1f"/>
    <property type="match status" value="1"/>
</dbReference>
<evidence type="ECO:0000256" key="7">
    <source>
        <dbReference type="ARBA" id="ARBA00022917"/>
    </source>
</evidence>
<evidence type="ECO:0000256" key="5">
    <source>
        <dbReference type="ARBA" id="ARBA00022741"/>
    </source>
</evidence>
<dbReference type="NCBIfam" id="TIGR00467">
    <property type="entry name" value="lysS_arch"/>
    <property type="match status" value="1"/>
</dbReference>
<dbReference type="PANTHER" id="PTHR37940:SF1">
    <property type="entry name" value="LYSINE--TRNA LIGASE"/>
    <property type="match status" value="1"/>
</dbReference>
<dbReference type="SUPFAM" id="SSF48163">
    <property type="entry name" value="An anticodon-binding domain of class I aminoacyl-tRNA synthetases"/>
    <property type="match status" value="1"/>
</dbReference>
<evidence type="ECO:0000313" key="11">
    <source>
        <dbReference type="EMBL" id="OGM55225.1"/>
    </source>
</evidence>
<dbReference type="Gene3D" id="1.10.10.350">
    <property type="match status" value="1"/>
</dbReference>
<proteinExistence type="inferred from homology"/>
<dbReference type="AlphaFoldDB" id="A0A1F8AVG5"/>
<dbReference type="Gene3D" id="3.40.50.620">
    <property type="entry name" value="HUPs"/>
    <property type="match status" value="2"/>
</dbReference>
<dbReference type="HAMAP" id="MF_00177">
    <property type="entry name" value="Lys_tRNA_synth_class1"/>
    <property type="match status" value="1"/>
</dbReference>
<dbReference type="Proteomes" id="UP000178603">
    <property type="component" value="Unassembled WGS sequence"/>
</dbReference>
<name>A0A1F8AVG5_9BACT</name>
<gene>
    <name evidence="10" type="primary">lysS</name>
    <name evidence="11" type="ORF">A3E44_02990</name>
</gene>
<evidence type="ECO:0000256" key="3">
    <source>
        <dbReference type="ARBA" id="ARBA00022490"/>
    </source>
</evidence>
<evidence type="ECO:0000256" key="2">
    <source>
        <dbReference type="ARBA" id="ARBA00005594"/>
    </source>
</evidence>
<comment type="catalytic activity">
    <reaction evidence="9 10">
        <text>tRNA(Lys) + L-lysine + ATP = L-lysyl-tRNA(Lys) + AMP + diphosphate</text>
        <dbReference type="Rhea" id="RHEA:20792"/>
        <dbReference type="Rhea" id="RHEA-COMP:9696"/>
        <dbReference type="Rhea" id="RHEA-COMP:9697"/>
        <dbReference type="ChEBI" id="CHEBI:30616"/>
        <dbReference type="ChEBI" id="CHEBI:32551"/>
        <dbReference type="ChEBI" id="CHEBI:33019"/>
        <dbReference type="ChEBI" id="CHEBI:78442"/>
        <dbReference type="ChEBI" id="CHEBI:78529"/>
        <dbReference type="ChEBI" id="CHEBI:456215"/>
        <dbReference type="EC" id="6.1.1.6"/>
    </reaction>
</comment>
<evidence type="ECO:0000256" key="4">
    <source>
        <dbReference type="ARBA" id="ARBA00022598"/>
    </source>
</evidence>
<keyword evidence="8 10" id="KW-0030">Aminoacyl-tRNA synthetase</keyword>
<keyword evidence="4 10" id="KW-0436">Ligase</keyword>
<evidence type="ECO:0000256" key="10">
    <source>
        <dbReference type="HAMAP-Rule" id="MF_00177"/>
    </source>
</evidence>
<evidence type="ECO:0000313" key="12">
    <source>
        <dbReference type="Proteomes" id="UP000178603"/>
    </source>
</evidence>
<dbReference type="EMBL" id="MGGW01000004">
    <property type="protein sequence ID" value="OGM55225.1"/>
    <property type="molecule type" value="Genomic_DNA"/>
</dbReference>
<comment type="similarity">
    <text evidence="2 10">Belongs to the class-I aminoacyl-tRNA synthetase family.</text>
</comment>
<dbReference type="EC" id="6.1.1.6" evidence="10"/>
<dbReference type="InterPro" id="IPR008925">
    <property type="entry name" value="aa_tRNA-synth_I_cd-bd_sf"/>
</dbReference>
<evidence type="ECO:0000256" key="8">
    <source>
        <dbReference type="ARBA" id="ARBA00023146"/>
    </source>
</evidence>
<comment type="caution">
    <text evidence="10">Lacks conserved residue(s) required for the propagation of feature annotation.</text>
</comment>
<accession>A0A1F8AVG5</accession>
<dbReference type="GO" id="GO:0005737">
    <property type="term" value="C:cytoplasm"/>
    <property type="evidence" value="ECO:0007669"/>
    <property type="project" value="UniProtKB-SubCell"/>
</dbReference>
<dbReference type="InterPro" id="IPR002904">
    <property type="entry name" value="Lys-tRNA-ligase"/>
</dbReference>